<protein>
    <recommendedName>
        <fullName evidence="3">Twin-arginine translocation signal domain-containing protein</fullName>
    </recommendedName>
</protein>
<proteinExistence type="predicted"/>
<comment type="caution">
    <text evidence="1">The sequence shown here is derived from an EMBL/GenBank/DDBJ whole genome shotgun (WGS) entry which is preliminary data.</text>
</comment>
<gene>
    <name evidence="1" type="ORF">EV644_101632</name>
</gene>
<reference evidence="1 2" key="1">
    <citation type="journal article" date="2015" name="Stand. Genomic Sci.">
        <title>Genomic Encyclopedia of Bacterial and Archaeal Type Strains, Phase III: the genomes of soil and plant-associated and newly described type strains.</title>
        <authorList>
            <person name="Whitman W.B."/>
            <person name="Woyke T."/>
            <person name="Klenk H.P."/>
            <person name="Zhou Y."/>
            <person name="Lilburn T.G."/>
            <person name="Beck B.J."/>
            <person name="De Vos P."/>
            <person name="Vandamme P."/>
            <person name="Eisen J.A."/>
            <person name="Garrity G."/>
            <person name="Hugenholtz P."/>
            <person name="Kyrpides N.C."/>
        </authorList>
    </citation>
    <scope>NUCLEOTIDE SEQUENCE [LARGE SCALE GENOMIC DNA]</scope>
    <source>
        <strain evidence="1 2">VKM Ac-2538</strain>
    </source>
</reference>
<dbReference type="Proteomes" id="UP000295818">
    <property type="component" value="Unassembled WGS sequence"/>
</dbReference>
<evidence type="ECO:0008006" key="3">
    <source>
        <dbReference type="Google" id="ProtNLM"/>
    </source>
</evidence>
<name>A0ABY2BWX4_9ACTN</name>
<sequence>MERRTFLRGSLLSTAGVSSQMTGGTLAGWFDLLVHRQQVSPVHGI</sequence>
<dbReference type="EMBL" id="SLWM01000001">
    <property type="protein sequence ID" value="TCO31989.1"/>
    <property type="molecule type" value="Genomic_DNA"/>
</dbReference>
<organism evidence="1 2">
    <name type="scientific">Kribbella orskensis</name>
    <dbReference type="NCBI Taxonomy" id="2512216"/>
    <lineage>
        <taxon>Bacteria</taxon>
        <taxon>Bacillati</taxon>
        <taxon>Actinomycetota</taxon>
        <taxon>Actinomycetes</taxon>
        <taxon>Propionibacteriales</taxon>
        <taxon>Kribbellaceae</taxon>
        <taxon>Kribbella</taxon>
    </lineage>
</organism>
<keyword evidence="2" id="KW-1185">Reference proteome</keyword>
<accession>A0ABY2BWX4</accession>
<evidence type="ECO:0000313" key="2">
    <source>
        <dbReference type="Proteomes" id="UP000295818"/>
    </source>
</evidence>
<evidence type="ECO:0000313" key="1">
    <source>
        <dbReference type="EMBL" id="TCO31989.1"/>
    </source>
</evidence>